<dbReference type="EMBL" id="UOGC01000110">
    <property type="protein sequence ID" value="VAX20791.1"/>
    <property type="molecule type" value="Genomic_DNA"/>
</dbReference>
<gene>
    <name evidence="1" type="ORF">MNBD_NITROSPINAE01-1191</name>
</gene>
<sequence length="132" mass="15044">MEKTREYYLGEVKKWSMLMLTTVRSLPNTAEKLTLLNQVNKLKDAHRIKTSDLPAYAGALAVLSNKATQLLSGEDMNTSFTRESIARLLRSDLMRNMMEKDHNQFIKLNDFLVIKSKAPSSETLTRLSRSGH</sequence>
<proteinExistence type="predicted"/>
<accession>A0A3B1C239</accession>
<name>A0A3B1C239_9ZZZZ</name>
<organism evidence="1">
    <name type="scientific">hydrothermal vent metagenome</name>
    <dbReference type="NCBI Taxonomy" id="652676"/>
    <lineage>
        <taxon>unclassified sequences</taxon>
        <taxon>metagenomes</taxon>
        <taxon>ecological metagenomes</taxon>
    </lineage>
</organism>
<dbReference type="AlphaFoldDB" id="A0A3B1C239"/>
<reference evidence="1" key="1">
    <citation type="submission" date="2018-06" db="EMBL/GenBank/DDBJ databases">
        <authorList>
            <person name="Zhirakovskaya E."/>
        </authorList>
    </citation>
    <scope>NUCLEOTIDE SEQUENCE</scope>
</reference>
<evidence type="ECO:0000313" key="1">
    <source>
        <dbReference type="EMBL" id="VAX20791.1"/>
    </source>
</evidence>
<protein>
    <submittedName>
        <fullName evidence="1">Uncharacterized protein</fullName>
    </submittedName>
</protein>